<evidence type="ECO:0000256" key="6">
    <source>
        <dbReference type="ARBA" id="ARBA00023102"/>
    </source>
</evidence>
<dbReference type="PANTHER" id="PTHR21039">
    <property type="entry name" value="HISTIDINOL PHOSPHATASE-RELATED"/>
    <property type="match status" value="1"/>
</dbReference>
<proteinExistence type="inferred from homology"/>
<keyword evidence="4 8" id="KW-0028">Amino-acid biosynthesis</keyword>
<dbReference type="SUPFAM" id="SSF89550">
    <property type="entry name" value="PHP domain-like"/>
    <property type="match status" value="1"/>
</dbReference>
<keyword evidence="5 8" id="KW-0378">Hydrolase</keyword>
<protein>
    <recommendedName>
        <fullName evidence="3 8">Histidinol-phosphatase</fullName>
        <shortName evidence="8">HolPase</shortName>
        <ecNumber evidence="3 8">3.1.3.15</ecNumber>
    </recommendedName>
</protein>
<accession>A0A4Q5IVY6</accession>
<evidence type="ECO:0000256" key="3">
    <source>
        <dbReference type="ARBA" id="ARBA00013085"/>
    </source>
</evidence>
<dbReference type="OrthoDB" id="6637113at2"/>
<sequence length="266" mass="28659">MLPADSHVHTEWSWDAHAGDMVATCARAVTLGVPAVAFTEHVDHARFQAGPADEPMVPPPFDAEGYLAAVEECRHRFPGLRILTGAELGEPHRHAEQVAAVLATGDFERVLGSVHGIPVGGDGYAEPPALFARQDDPAQVVRDYLHEVVALLEGSDVFSVLAHVDFPLRAWPDDAGPVDVTAFEAELREVLRVLAASGRALEVSTKRPIERVVVRWWHDLGGDAVSFASDTHDPDGLAHGFADAVRLAEACGFRPGRSPVDLWGRA</sequence>
<dbReference type="InterPro" id="IPR004013">
    <property type="entry name" value="PHP_dom"/>
</dbReference>
<comment type="pathway">
    <text evidence="1 8">Amino-acid biosynthesis; L-histidine biosynthesis; L-histidine from 5-phospho-alpha-D-ribose 1-diphosphate: step 8/9.</text>
</comment>
<dbReference type="EC" id="3.1.3.15" evidence="3 8"/>
<evidence type="ECO:0000256" key="5">
    <source>
        <dbReference type="ARBA" id="ARBA00022801"/>
    </source>
</evidence>
<dbReference type="InterPro" id="IPR016195">
    <property type="entry name" value="Pol/histidinol_Pase-like"/>
</dbReference>
<dbReference type="PANTHER" id="PTHR21039:SF0">
    <property type="entry name" value="HISTIDINOL-PHOSPHATASE"/>
    <property type="match status" value="1"/>
</dbReference>
<comment type="catalytic activity">
    <reaction evidence="7 8">
        <text>L-histidinol phosphate + H2O = L-histidinol + phosphate</text>
        <dbReference type="Rhea" id="RHEA:14465"/>
        <dbReference type="ChEBI" id="CHEBI:15377"/>
        <dbReference type="ChEBI" id="CHEBI:43474"/>
        <dbReference type="ChEBI" id="CHEBI:57699"/>
        <dbReference type="ChEBI" id="CHEBI:57980"/>
        <dbReference type="EC" id="3.1.3.15"/>
    </reaction>
</comment>
<organism evidence="10 11">
    <name type="scientific">Nocardioides iriomotensis</name>
    <dbReference type="NCBI Taxonomy" id="715784"/>
    <lineage>
        <taxon>Bacteria</taxon>
        <taxon>Bacillati</taxon>
        <taxon>Actinomycetota</taxon>
        <taxon>Actinomycetes</taxon>
        <taxon>Propionibacteriales</taxon>
        <taxon>Nocardioidaceae</taxon>
        <taxon>Nocardioides</taxon>
    </lineage>
</organism>
<evidence type="ECO:0000256" key="7">
    <source>
        <dbReference type="ARBA" id="ARBA00049158"/>
    </source>
</evidence>
<comment type="similarity">
    <text evidence="2 8">Belongs to the PHP hydrolase family. HisK subfamily.</text>
</comment>
<reference evidence="10 11" key="1">
    <citation type="submission" date="2019-01" db="EMBL/GenBank/DDBJ databases">
        <title>Nocardioides guangzhouensis sp. nov., an actinobacterium isolated from soil.</title>
        <authorList>
            <person name="Fu Y."/>
            <person name="Cai Y."/>
            <person name="Lin Z."/>
            <person name="Chen P."/>
        </authorList>
    </citation>
    <scope>NUCLEOTIDE SEQUENCE [LARGE SCALE GENOMIC DNA]</scope>
    <source>
        <strain evidence="10 11">NBRC 105384</strain>
    </source>
</reference>
<evidence type="ECO:0000256" key="2">
    <source>
        <dbReference type="ARBA" id="ARBA00009152"/>
    </source>
</evidence>
<dbReference type="EMBL" id="SDPU01000032">
    <property type="protein sequence ID" value="RYU10154.1"/>
    <property type="molecule type" value="Genomic_DNA"/>
</dbReference>
<dbReference type="GO" id="GO:0000105">
    <property type="term" value="P:L-histidine biosynthetic process"/>
    <property type="evidence" value="ECO:0007669"/>
    <property type="project" value="UniProtKB-UniRule"/>
</dbReference>
<dbReference type="AlphaFoldDB" id="A0A4Q5IVY6"/>
<dbReference type="Proteomes" id="UP000291189">
    <property type="component" value="Unassembled WGS sequence"/>
</dbReference>
<dbReference type="GO" id="GO:0005737">
    <property type="term" value="C:cytoplasm"/>
    <property type="evidence" value="ECO:0007669"/>
    <property type="project" value="TreeGrafter"/>
</dbReference>
<comment type="caution">
    <text evidence="10">The sequence shown here is derived from an EMBL/GenBank/DDBJ whole genome shotgun (WGS) entry which is preliminary data.</text>
</comment>
<dbReference type="GO" id="GO:0004401">
    <property type="term" value="F:histidinol-phosphatase activity"/>
    <property type="evidence" value="ECO:0007669"/>
    <property type="project" value="UniProtKB-UniRule"/>
</dbReference>
<feature type="domain" description="PHP" evidence="9">
    <location>
        <begin position="5"/>
        <end position="205"/>
    </location>
</feature>
<evidence type="ECO:0000259" key="9">
    <source>
        <dbReference type="Pfam" id="PF02811"/>
    </source>
</evidence>
<dbReference type="RefSeq" id="WP_129988592.1">
    <property type="nucleotide sequence ID" value="NZ_SDPU01000032.1"/>
</dbReference>
<keyword evidence="6 8" id="KW-0368">Histidine biosynthesis</keyword>
<evidence type="ECO:0000313" key="11">
    <source>
        <dbReference type="Proteomes" id="UP000291189"/>
    </source>
</evidence>
<gene>
    <name evidence="10" type="ORF">ETU37_17215</name>
</gene>
<evidence type="ECO:0000256" key="8">
    <source>
        <dbReference type="RuleBase" id="RU366003"/>
    </source>
</evidence>
<dbReference type="Gene3D" id="3.20.20.140">
    <property type="entry name" value="Metal-dependent hydrolases"/>
    <property type="match status" value="1"/>
</dbReference>
<evidence type="ECO:0000256" key="1">
    <source>
        <dbReference type="ARBA" id="ARBA00004970"/>
    </source>
</evidence>
<evidence type="ECO:0000256" key="4">
    <source>
        <dbReference type="ARBA" id="ARBA00022605"/>
    </source>
</evidence>
<evidence type="ECO:0000313" key="10">
    <source>
        <dbReference type="EMBL" id="RYU10154.1"/>
    </source>
</evidence>
<name>A0A4Q5IVY6_9ACTN</name>
<dbReference type="InterPro" id="IPR010140">
    <property type="entry name" value="Histidinol_P_phosphatase_HisJ"/>
</dbReference>
<dbReference type="Pfam" id="PF02811">
    <property type="entry name" value="PHP"/>
    <property type="match status" value="1"/>
</dbReference>
<keyword evidence="11" id="KW-1185">Reference proteome</keyword>